<dbReference type="RefSeq" id="WP_132292463.1">
    <property type="nucleotide sequence ID" value="NZ_SKBM01000018.1"/>
</dbReference>
<organism evidence="3 4">
    <name type="scientific">Roseicella aquatilis</name>
    <dbReference type="NCBI Taxonomy" id="2527868"/>
    <lineage>
        <taxon>Bacteria</taxon>
        <taxon>Pseudomonadati</taxon>
        <taxon>Pseudomonadota</taxon>
        <taxon>Alphaproteobacteria</taxon>
        <taxon>Acetobacterales</taxon>
        <taxon>Roseomonadaceae</taxon>
        <taxon>Roseicella</taxon>
    </lineage>
</organism>
<dbReference type="GO" id="GO:0006355">
    <property type="term" value="P:regulation of DNA-templated transcription"/>
    <property type="evidence" value="ECO:0007669"/>
    <property type="project" value="InterPro"/>
</dbReference>
<dbReference type="Pfam" id="PF22513">
    <property type="entry name" value="FitA-like_RHH"/>
    <property type="match status" value="1"/>
</dbReference>
<keyword evidence="4" id="KW-1185">Reference proteome</keyword>
<evidence type="ECO:0000313" key="3">
    <source>
        <dbReference type="EMBL" id="TCZ57832.1"/>
    </source>
</evidence>
<dbReference type="OrthoDB" id="2389872at2"/>
<dbReference type="Proteomes" id="UP000295023">
    <property type="component" value="Unassembled WGS sequence"/>
</dbReference>
<feature type="domain" description="Antitoxin FitA-like ribbon-helix-helix" evidence="2">
    <location>
        <begin position="3"/>
        <end position="38"/>
    </location>
</feature>
<evidence type="ECO:0000313" key="4">
    <source>
        <dbReference type="Proteomes" id="UP000295023"/>
    </source>
</evidence>
<dbReference type="AlphaFoldDB" id="A0A4R4DDC5"/>
<accession>A0A4R4DDC5</accession>
<feature type="region of interest" description="Disordered" evidence="1">
    <location>
        <begin position="67"/>
        <end position="86"/>
    </location>
</feature>
<proteinExistence type="predicted"/>
<evidence type="ECO:0000256" key="1">
    <source>
        <dbReference type="SAM" id="MobiDB-lite"/>
    </source>
</evidence>
<name>A0A4R4DDC5_9PROT</name>
<dbReference type="InterPro" id="IPR053853">
    <property type="entry name" value="FitA-like_RHH"/>
</dbReference>
<dbReference type="InterPro" id="IPR010985">
    <property type="entry name" value="Ribbon_hlx_hlx"/>
</dbReference>
<evidence type="ECO:0000259" key="2">
    <source>
        <dbReference type="Pfam" id="PF22513"/>
    </source>
</evidence>
<protein>
    <recommendedName>
        <fullName evidence="2">Antitoxin FitA-like ribbon-helix-helix domain-containing protein</fullName>
    </recommendedName>
</protein>
<comment type="caution">
    <text evidence="3">The sequence shown here is derived from an EMBL/GenBank/DDBJ whole genome shotgun (WGS) entry which is preliminary data.</text>
</comment>
<reference evidence="3 4" key="1">
    <citation type="submission" date="2019-03" db="EMBL/GenBank/DDBJ databases">
        <title>Paracraurococcus aquatilis NE82 genome sequence.</title>
        <authorList>
            <person name="Zhao Y."/>
            <person name="Du Z."/>
        </authorList>
    </citation>
    <scope>NUCLEOTIDE SEQUENCE [LARGE SCALE GENOMIC DNA]</scope>
    <source>
        <strain evidence="3 4">NE82</strain>
    </source>
</reference>
<sequence>MSAITITGLEPELEDWLSRRASTHGVSLAEEVQAILREEKAREAPSRLLDEAVRRAAWDRLFAAAYKPPPGAPDSTDLIREDRDSR</sequence>
<feature type="compositionally biased region" description="Basic and acidic residues" evidence="1">
    <location>
        <begin position="77"/>
        <end position="86"/>
    </location>
</feature>
<dbReference type="SUPFAM" id="SSF47598">
    <property type="entry name" value="Ribbon-helix-helix"/>
    <property type="match status" value="1"/>
</dbReference>
<dbReference type="EMBL" id="SKBM01000018">
    <property type="protein sequence ID" value="TCZ57832.1"/>
    <property type="molecule type" value="Genomic_DNA"/>
</dbReference>
<gene>
    <name evidence="3" type="ORF">EXY23_17880</name>
</gene>